<evidence type="ECO:0000313" key="12">
    <source>
        <dbReference type="EMBL" id="CAH0381323.1"/>
    </source>
</evidence>
<protein>
    <recommendedName>
        <fullName evidence="11">BED-type domain-containing protein</fullName>
    </recommendedName>
</protein>
<reference evidence="12" key="1">
    <citation type="submission" date="2021-12" db="EMBL/GenBank/DDBJ databases">
        <authorList>
            <person name="King R."/>
        </authorList>
    </citation>
    <scope>NUCLEOTIDE SEQUENCE</scope>
</reference>
<evidence type="ECO:0000256" key="3">
    <source>
        <dbReference type="ARBA" id="ARBA00022771"/>
    </source>
</evidence>
<dbReference type="GO" id="GO:0046983">
    <property type="term" value="F:protein dimerization activity"/>
    <property type="evidence" value="ECO:0007669"/>
    <property type="project" value="InterPro"/>
</dbReference>
<dbReference type="GO" id="GO:0003677">
    <property type="term" value="F:DNA binding"/>
    <property type="evidence" value="ECO:0007669"/>
    <property type="project" value="UniProtKB-KW"/>
</dbReference>
<keyword evidence="4" id="KW-0862">Zinc</keyword>
<dbReference type="SUPFAM" id="SSF53098">
    <property type="entry name" value="Ribonuclease H-like"/>
    <property type="match status" value="1"/>
</dbReference>
<feature type="compositionally biased region" description="Basic and acidic residues" evidence="10">
    <location>
        <begin position="56"/>
        <end position="65"/>
    </location>
</feature>
<dbReference type="EMBL" id="OU963862">
    <property type="protein sequence ID" value="CAH0381323.1"/>
    <property type="molecule type" value="Genomic_DNA"/>
</dbReference>
<keyword evidence="6" id="KW-0238">DNA-binding</keyword>
<evidence type="ECO:0000256" key="5">
    <source>
        <dbReference type="ARBA" id="ARBA00023015"/>
    </source>
</evidence>
<dbReference type="InterPro" id="IPR003656">
    <property type="entry name" value="Znf_BED"/>
</dbReference>
<name>A0A9N9ZX78_BEMTA</name>
<dbReference type="PANTHER" id="PTHR46481">
    <property type="entry name" value="ZINC FINGER BED DOMAIN-CONTAINING PROTEIN 4"/>
    <property type="match status" value="1"/>
</dbReference>
<feature type="compositionally biased region" description="Low complexity" evidence="10">
    <location>
        <begin position="92"/>
        <end position="102"/>
    </location>
</feature>
<feature type="domain" description="BED-type" evidence="11">
    <location>
        <begin position="5"/>
        <end position="56"/>
    </location>
</feature>
<organism evidence="12 13">
    <name type="scientific">Bemisia tabaci</name>
    <name type="common">Sweetpotato whitefly</name>
    <name type="synonym">Aleurodes tabaci</name>
    <dbReference type="NCBI Taxonomy" id="7038"/>
    <lineage>
        <taxon>Eukaryota</taxon>
        <taxon>Metazoa</taxon>
        <taxon>Ecdysozoa</taxon>
        <taxon>Arthropoda</taxon>
        <taxon>Hexapoda</taxon>
        <taxon>Insecta</taxon>
        <taxon>Pterygota</taxon>
        <taxon>Neoptera</taxon>
        <taxon>Paraneoptera</taxon>
        <taxon>Hemiptera</taxon>
        <taxon>Sternorrhyncha</taxon>
        <taxon>Aleyrodoidea</taxon>
        <taxon>Aleyrodidae</taxon>
        <taxon>Aleyrodinae</taxon>
        <taxon>Bemisia</taxon>
    </lineage>
</organism>
<proteinExistence type="predicted"/>
<dbReference type="PANTHER" id="PTHR46481:SF10">
    <property type="entry name" value="ZINC FINGER BED DOMAIN-CONTAINING PROTEIN 39"/>
    <property type="match status" value="1"/>
</dbReference>
<dbReference type="GO" id="GO:0009791">
    <property type="term" value="P:post-embryonic development"/>
    <property type="evidence" value="ECO:0007669"/>
    <property type="project" value="UniProtKB-ARBA"/>
</dbReference>
<comment type="subcellular location">
    <subcellularLocation>
        <location evidence="1">Nucleus</location>
    </subcellularLocation>
</comment>
<feature type="region of interest" description="Disordered" evidence="10">
    <location>
        <begin position="55"/>
        <end position="116"/>
    </location>
</feature>
<evidence type="ECO:0000259" key="11">
    <source>
        <dbReference type="PROSITE" id="PS50808"/>
    </source>
</evidence>
<accession>A0A9N9ZX78</accession>
<dbReference type="InterPro" id="IPR012337">
    <property type="entry name" value="RNaseH-like_sf"/>
</dbReference>
<keyword evidence="2" id="KW-0479">Metal-binding</keyword>
<evidence type="ECO:0000256" key="9">
    <source>
        <dbReference type="PROSITE-ProRule" id="PRU00027"/>
    </source>
</evidence>
<dbReference type="SUPFAM" id="SSF57667">
    <property type="entry name" value="beta-beta-alpha zinc fingers"/>
    <property type="match status" value="1"/>
</dbReference>
<dbReference type="KEGG" id="btab:109040320"/>
<dbReference type="Pfam" id="PF05699">
    <property type="entry name" value="Dimer_Tnp_hAT"/>
    <property type="match status" value="1"/>
</dbReference>
<dbReference type="OrthoDB" id="2438421at2759"/>
<dbReference type="InterPro" id="IPR036236">
    <property type="entry name" value="Znf_C2H2_sf"/>
</dbReference>
<evidence type="ECO:0000256" key="1">
    <source>
        <dbReference type="ARBA" id="ARBA00004123"/>
    </source>
</evidence>
<dbReference type="SUPFAM" id="SSF140996">
    <property type="entry name" value="Hermes dimerisation domain"/>
    <property type="match status" value="1"/>
</dbReference>
<evidence type="ECO:0000256" key="6">
    <source>
        <dbReference type="ARBA" id="ARBA00023125"/>
    </source>
</evidence>
<dbReference type="InterPro" id="IPR008906">
    <property type="entry name" value="HATC_C_dom"/>
</dbReference>
<keyword evidence="8" id="KW-0539">Nucleus</keyword>
<dbReference type="InterPro" id="IPR052035">
    <property type="entry name" value="ZnF_BED_domain_contain"/>
</dbReference>
<evidence type="ECO:0000256" key="10">
    <source>
        <dbReference type="SAM" id="MobiDB-lite"/>
    </source>
</evidence>
<keyword evidence="3 9" id="KW-0863">Zinc-finger</keyword>
<keyword evidence="7" id="KW-0804">Transcription</keyword>
<evidence type="ECO:0000256" key="4">
    <source>
        <dbReference type="ARBA" id="ARBA00022833"/>
    </source>
</evidence>
<dbReference type="GO" id="GO:0008270">
    <property type="term" value="F:zinc ion binding"/>
    <property type="evidence" value="ECO:0007669"/>
    <property type="project" value="UniProtKB-KW"/>
</dbReference>
<dbReference type="PROSITE" id="PS50808">
    <property type="entry name" value="ZF_BED"/>
    <property type="match status" value="1"/>
</dbReference>
<dbReference type="Proteomes" id="UP001152759">
    <property type="component" value="Chromosome 1"/>
</dbReference>
<evidence type="ECO:0000256" key="7">
    <source>
        <dbReference type="ARBA" id="ARBA00023163"/>
    </source>
</evidence>
<dbReference type="GO" id="GO:0005634">
    <property type="term" value="C:nucleus"/>
    <property type="evidence" value="ECO:0007669"/>
    <property type="project" value="UniProtKB-SubCell"/>
</dbReference>
<evidence type="ECO:0000313" key="13">
    <source>
        <dbReference type="Proteomes" id="UP001152759"/>
    </source>
</evidence>
<keyword evidence="5" id="KW-0805">Transcription regulation</keyword>
<gene>
    <name evidence="12" type="ORF">BEMITA_LOCUS987</name>
</gene>
<sequence length="651" mass="74100">MPPTKRTKEIYKYFDETPNKTERRCRKCLQVVKTCGNTSNLHHHLRRKHPTTFKSLHPESERSEQQAEQAQRQQEDPDDVVEVNPEQEAAQSSSGCPPSSTSLQQGPVTSKLPKKTLSQPLLKESVKYQRAYQGGGDRERAINDAFLFMITKDHMPFRTVEKEGFRHFAKVALPLWKVPDRKKVVRQLESKYLALSVDVKSKLKTADSVCLTTDIWKDTSNSRSYLGITAHYIVDDHLESTILSVTYLKDRHTGENLKAHIEETLKQWEIQLIQLTAIVTDGADNICNAAKGIVKSDYRHLWCCAHRLNLVVTAALECDEVLIVAIKKIESLIEFFRSSGPAADALKEAQGEKFLKLIKYSPTRWNSKFKMIKRFLELNDVVTRVALQFPGSPSLLTACEIQILRDAVNCLRPMDEATENLCGEKFVSASLVIPLINCLKKDLTKLIPVTDTGKLLKVTLIDEMERADRFGLVENHVALMIAMTLDPRFKRIHAENPIAFSRACTKINEEIKCLEAIRKNAKKTTDKEKPQKEEEVTGIWRHHIELKKAHGQSQEGAMIGGLHQELKLYLSEPLSDSSTRPIQFWNLRKEVFPSLSKIALKYLTITATSVPSERLFSTCGDILTDDRNRLDPYKLPQLCFLHSMTVIQWTS</sequence>
<dbReference type="Pfam" id="PF02892">
    <property type="entry name" value="zf-BED"/>
    <property type="match status" value="1"/>
</dbReference>
<dbReference type="AlphaFoldDB" id="A0A9N9ZX78"/>
<evidence type="ECO:0000256" key="8">
    <source>
        <dbReference type="ARBA" id="ARBA00023242"/>
    </source>
</evidence>
<keyword evidence="13" id="KW-1185">Reference proteome</keyword>
<evidence type="ECO:0000256" key="2">
    <source>
        <dbReference type="ARBA" id="ARBA00022723"/>
    </source>
</evidence>